<evidence type="ECO:0000256" key="3">
    <source>
        <dbReference type="ARBA" id="ARBA00022475"/>
    </source>
</evidence>
<feature type="transmembrane region" description="Helical" evidence="9">
    <location>
        <begin position="82"/>
        <end position="104"/>
    </location>
</feature>
<reference evidence="11 12" key="1">
    <citation type="submission" date="2018-06" db="EMBL/GenBank/DDBJ databases">
        <title>Genomic Encyclopedia of Type Strains, Phase IV (KMG-IV): sequencing the most valuable type-strain genomes for metagenomic binning, comparative biology and taxonomic classification.</title>
        <authorList>
            <person name="Goeker M."/>
        </authorList>
    </citation>
    <scope>NUCLEOTIDE SEQUENCE [LARGE SCALE GENOMIC DNA]</scope>
    <source>
        <strain evidence="11 12">DSM 25520</strain>
    </source>
</reference>
<dbReference type="Proteomes" id="UP000253628">
    <property type="component" value="Unassembled WGS sequence"/>
</dbReference>
<dbReference type="EMBL" id="QNRQ01000006">
    <property type="protein sequence ID" value="RBP38812.1"/>
    <property type="molecule type" value="Genomic_DNA"/>
</dbReference>
<comment type="caution">
    <text evidence="11">The sequence shown here is derived from an EMBL/GenBank/DDBJ whole genome shotgun (WGS) entry which is preliminary data.</text>
</comment>
<sequence>MVDKLVNRVETLLALILIGAVLLNCVNIAGRYFFNYSITGADELQIFGMIAISFIGLFVVSWRQRHLRMDVLVRNAPPWLQVMLEVAERVLTLAVALLLLFVSFEYVARMFQLGITSENVGLPMWIPHAVITIGFALTAAVTVVQIVARCRAVFAAGKKAGEV</sequence>
<gene>
    <name evidence="11" type="ORF">DFR37_106104</name>
</gene>
<feature type="domain" description="Tripartite ATP-independent periplasmic transporters DctQ component" evidence="10">
    <location>
        <begin position="21"/>
        <end position="150"/>
    </location>
</feature>
<evidence type="ECO:0000256" key="1">
    <source>
        <dbReference type="ARBA" id="ARBA00004429"/>
    </source>
</evidence>
<evidence type="ECO:0000259" key="10">
    <source>
        <dbReference type="Pfam" id="PF04290"/>
    </source>
</evidence>
<evidence type="ECO:0000256" key="2">
    <source>
        <dbReference type="ARBA" id="ARBA00022448"/>
    </source>
</evidence>
<keyword evidence="3" id="KW-1003">Cell membrane</keyword>
<dbReference type="GO" id="GO:0022857">
    <property type="term" value="F:transmembrane transporter activity"/>
    <property type="evidence" value="ECO:0007669"/>
    <property type="project" value="UniProtKB-UniRule"/>
</dbReference>
<dbReference type="Pfam" id="PF04290">
    <property type="entry name" value="DctQ"/>
    <property type="match status" value="1"/>
</dbReference>
<organism evidence="11 12">
    <name type="scientific">Eoetvoesiella caeni</name>
    <dbReference type="NCBI Taxonomy" id="645616"/>
    <lineage>
        <taxon>Bacteria</taxon>
        <taxon>Pseudomonadati</taxon>
        <taxon>Pseudomonadota</taxon>
        <taxon>Betaproteobacteria</taxon>
        <taxon>Burkholderiales</taxon>
        <taxon>Alcaligenaceae</taxon>
        <taxon>Eoetvoesiella</taxon>
    </lineage>
</organism>
<comment type="subunit">
    <text evidence="9">The complex comprises the extracytoplasmic solute receptor protein and the two transmembrane proteins.</text>
</comment>
<proteinExistence type="inferred from homology"/>
<keyword evidence="4 9" id="KW-0997">Cell inner membrane</keyword>
<comment type="subcellular location">
    <subcellularLocation>
        <location evidence="1 9">Cell inner membrane</location>
        <topology evidence="1 9">Multi-pass membrane protein</topology>
    </subcellularLocation>
</comment>
<name>A0A366HB21_9BURK</name>
<dbReference type="PANTHER" id="PTHR35011:SF2">
    <property type="entry name" value="2,3-DIKETO-L-GULONATE TRAP TRANSPORTER SMALL PERMEASE PROTEIN YIAM"/>
    <property type="match status" value="1"/>
</dbReference>
<dbReference type="GO" id="GO:0005886">
    <property type="term" value="C:plasma membrane"/>
    <property type="evidence" value="ECO:0007669"/>
    <property type="project" value="UniProtKB-SubCell"/>
</dbReference>
<dbReference type="InterPro" id="IPR007387">
    <property type="entry name" value="TRAP_DctQ"/>
</dbReference>
<comment type="function">
    <text evidence="9">Part of the tripartite ATP-independent periplasmic (TRAP) transport system.</text>
</comment>
<evidence type="ECO:0000256" key="5">
    <source>
        <dbReference type="ARBA" id="ARBA00022692"/>
    </source>
</evidence>
<keyword evidence="7 9" id="KW-0472">Membrane</keyword>
<accession>A0A366HB21</accession>
<dbReference type="AlphaFoldDB" id="A0A366HB21"/>
<dbReference type="GO" id="GO:0015740">
    <property type="term" value="P:C4-dicarboxylate transport"/>
    <property type="evidence" value="ECO:0007669"/>
    <property type="project" value="TreeGrafter"/>
</dbReference>
<feature type="transmembrane region" description="Helical" evidence="9">
    <location>
        <begin position="12"/>
        <end position="34"/>
    </location>
</feature>
<evidence type="ECO:0000256" key="8">
    <source>
        <dbReference type="ARBA" id="ARBA00038436"/>
    </source>
</evidence>
<dbReference type="RefSeq" id="WP_170139901.1">
    <property type="nucleotide sequence ID" value="NZ_JACCEU010000007.1"/>
</dbReference>
<evidence type="ECO:0000256" key="7">
    <source>
        <dbReference type="ARBA" id="ARBA00023136"/>
    </source>
</evidence>
<keyword evidence="12" id="KW-1185">Reference proteome</keyword>
<protein>
    <recommendedName>
        <fullName evidence="9">TRAP transporter small permease protein</fullName>
    </recommendedName>
</protein>
<comment type="similarity">
    <text evidence="8 9">Belongs to the TRAP transporter small permease family.</text>
</comment>
<evidence type="ECO:0000313" key="11">
    <source>
        <dbReference type="EMBL" id="RBP38812.1"/>
    </source>
</evidence>
<evidence type="ECO:0000313" key="12">
    <source>
        <dbReference type="Proteomes" id="UP000253628"/>
    </source>
</evidence>
<keyword evidence="6 9" id="KW-1133">Transmembrane helix</keyword>
<keyword evidence="2 9" id="KW-0813">Transport</keyword>
<feature type="transmembrane region" description="Helical" evidence="9">
    <location>
        <begin position="124"/>
        <end position="148"/>
    </location>
</feature>
<dbReference type="PANTHER" id="PTHR35011">
    <property type="entry name" value="2,3-DIKETO-L-GULONATE TRAP TRANSPORTER SMALL PERMEASE PROTEIN YIAM"/>
    <property type="match status" value="1"/>
</dbReference>
<feature type="transmembrane region" description="Helical" evidence="9">
    <location>
        <begin position="46"/>
        <end position="62"/>
    </location>
</feature>
<keyword evidence="5 9" id="KW-0812">Transmembrane</keyword>
<dbReference type="InterPro" id="IPR055348">
    <property type="entry name" value="DctQ"/>
</dbReference>
<evidence type="ECO:0000256" key="9">
    <source>
        <dbReference type="RuleBase" id="RU369079"/>
    </source>
</evidence>
<evidence type="ECO:0000256" key="6">
    <source>
        <dbReference type="ARBA" id="ARBA00022989"/>
    </source>
</evidence>
<evidence type="ECO:0000256" key="4">
    <source>
        <dbReference type="ARBA" id="ARBA00022519"/>
    </source>
</evidence>